<sequence length="292" mass="30905">MLFGIMVAMAVSGEAAVGGDLAGDTRTGATVGSADPGGERLLGGAGCALVAGEGGVVASVIDGDTVQLDSGLEVRLAGTQAPKLPLDRPGFVAWPLADVAKAALERLALGQAVELRYGGARRDRYGRALAQLFVISEDGGETWLQREMVAAGLARVYSFADNRQCVGALIEAERTARRSALGLWADPYYVIYAATEPGLARRHDSYDLVEGRVLSVGERGPIVYLDFGLTWSTDFTVVLSSEAMAALAESGWKAGDFQGRRVRVRGWIEQRGGPSIRVTHPEQLELLDDGGR</sequence>
<keyword evidence="1" id="KW-0540">Nuclease</keyword>
<dbReference type="AlphaFoldDB" id="A0A840APY7"/>
<keyword evidence="3" id="KW-0378">Hydrolase</keyword>
<protein>
    <submittedName>
        <fullName evidence="5">Endonuclease YncB(Thermonuclease family)</fullName>
    </submittedName>
</protein>
<keyword evidence="6" id="KW-1185">Reference proteome</keyword>
<keyword evidence="2 5" id="KW-0255">Endonuclease</keyword>
<dbReference type="EMBL" id="JACIDS010000003">
    <property type="protein sequence ID" value="MBB3931454.1"/>
    <property type="molecule type" value="Genomic_DNA"/>
</dbReference>
<evidence type="ECO:0000313" key="5">
    <source>
        <dbReference type="EMBL" id="MBB3931454.1"/>
    </source>
</evidence>
<dbReference type="RefSeq" id="WP_246409600.1">
    <property type="nucleotide sequence ID" value="NZ_JACIDS010000003.1"/>
</dbReference>
<dbReference type="InterPro" id="IPR016071">
    <property type="entry name" value="Staphylococal_nuclease_OB-fold"/>
</dbReference>
<proteinExistence type="predicted"/>
<dbReference type="PANTHER" id="PTHR12302">
    <property type="entry name" value="EBNA2 BINDING PROTEIN P100"/>
    <property type="match status" value="1"/>
</dbReference>
<evidence type="ECO:0000259" key="4">
    <source>
        <dbReference type="PROSITE" id="PS50830"/>
    </source>
</evidence>
<accession>A0A840APY7</accession>
<dbReference type="Proteomes" id="UP000553963">
    <property type="component" value="Unassembled WGS sequence"/>
</dbReference>
<reference evidence="5 6" key="1">
    <citation type="submission" date="2020-08" db="EMBL/GenBank/DDBJ databases">
        <title>Genomic Encyclopedia of Type Strains, Phase IV (KMG-IV): sequencing the most valuable type-strain genomes for metagenomic binning, comparative biology and taxonomic classification.</title>
        <authorList>
            <person name="Goeker M."/>
        </authorList>
    </citation>
    <scope>NUCLEOTIDE SEQUENCE [LARGE SCALE GENOMIC DNA]</scope>
    <source>
        <strain evidence="5 6">DSM 25966</strain>
    </source>
</reference>
<dbReference type="InterPro" id="IPR035437">
    <property type="entry name" value="SNase_OB-fold_sf"/>
</dbReference>
<gene>
    <name evidence="5" type="ORF">GGR25_002504</name>
</gene>
<evidence type="ECO:0000256" key="3">
    <source>
        <dbReference type="ARBA" id="ARBA00022801"/>
    </source>
</evidence>
<dbReference type="GO" id="GO:0016787">
    <property type="term" value="F:hydrolase activity"/>
    <property type="evidence" value="ECO:0007669"/>
    <property type="project" value="UniProtKB-KW"/>
</dbReference>
<dbReference type="Gene3D" id="2.40.50.90">
    <property type="match status" value="1"/>
</dbReference>
<comment type="caution">
    <text evidence="5">The sequence shown here is derived from an EMBL/GenBank/DDBJ whole genome shotgun (WGS) entry which is preliminary data.</text>
</comment>
<dbReference type="SUPFAM" id="SSF50199">
    <property type="entry name" value="Staphylococcal nuclease"/>
    <property type="match status" value="1"/>
</dbReference>
<dbReference type="SMART" id="SM00318">
    <property type="entry name" value="SNc"/>
    <property type="match status" value="1"/>
</dbReference>
<dbReference type="PROSITE" id="PS50830">
    <property type="entry name" value="TNASE_3"/>
    <property type="match status" value="1"/>
</dbReference>
<organism evidence="5 6">
    <name type="scientific">Kaistia hirudinis</name>
    <dbReference type="NCBI Taxonomy" id="1293440"/>
    <lineage>
        <taxon>Bacteria</taxon>
        <taxon>Pseudomonadati</taxon>
        <taxon>Pseudomonadota</taxon>
        <taxon>Alphaproteobacteria</taxon>
        <taxon>Hyphomicrobiales</taxon>
        <taxon>Kaistiaceae</taxon>
        <taxon>Kaistia</taxon>
    </lineage>
</organism>
<dbReference type="PANTHER" id="PTHR12302:SF3">
    <property type="entry name" value="SERINE_THREONINE-PROTEIN KINASE 31"/>
    <property type="match status" value="1"/>
</dbReference>
<dbReference type="GO" id="GO:0004519">
    <property type="term" value="F:endonuclease activity"/>
    <property type="evidence" value="ECO:0007669"/>
    <property type="project" value="UniProtKB-KW"/>
</dbReference>
<evidence type="ECO:0000256" key="2">
    <source>
        <dbReference type="ARBA" id="ARBA00022759"/>
    </source>
</evidence>
<evidence type="ECO:0000313" key="6">
    <source>
        <dbReference type="Proteomes" id="UP000553963"/>
    </source>
</evidence>
<feature type="domain" description="TNase-like" evidence="4">
    <location>
        <begin position="51"/>
        <end position="186"/>
    </location>
</feature>
<evidence type="ECO:0000256" key="1">
    <source>
        <dbReference type="ARBA" id="ARBA00022722"/>
    </source>
</evidence>
<name>A0A840APY7_9HYPH</name>
<dbReference type="Pfam" id="PF00565">
    <property type="entry name" value="SNase"/>
    <property type="match status" value="1"/>
</dbReference>